<organism evidence="2">
    <name type="scientific">Pseudictyota dubia</name>
    <dbReference type="NCBI Taxonomy" id="2749911"/>
    <lineage>
        <taxon>Eukaryota</taxon>
        <taxon>Sar</taxon>
        <taxon>Stramenopiles</taxon>
        <taxon>Ochrophyta</taxon>
        <taxon>Bacillariophyta</taxon>
        <taxon>Mediophyceae</taxon>
        <taxon>Biddulphiophycidae</taxon>
        <taxon>Eupodiscales</taxon>
        <taxon>Odontellaceae</taxon>
        <taxon>Pseudictyota</taxon>
    </lineage>
</organism>
<evidence type="ECO:0000256" key="1">
    <source>
        <dbReference type="SAM" id="MobiDB-lite"/>
    </source>
</evidence>
<sequence length="115" mass="12108">MATKAQGVAEQNNPKPEGEEGLSLILSSSSTSVKDVEAAAMGLLHALRNEDGDDQQCMLQMAITGTDARTVATEMATRMVPTGKATKAERTEVPATMWDTIIVCSVLLMAVGVGR</sequence>
<reference evidence="2" key="1">
    <citation type="submission" date="2021-01" db="EMBL/GenBank/DDBJ databases">
        <authorList>
            <person name="Corre E."/>
            <person name="Pelletier E."/>
            <person name="Niang G."/>
            <person name="Scheremetjew M."/>
            <person name="Finn R."/>
            <person name="Kale V."/>
            <person name="Holt S."/>
            <person name="Cochrane G."/>
            <person name="Meng A."/>
            <person name="Brown T."/>
            <person name="Cohen L."/>
        </authorList>
    </citation>
    <scope>NUCLEOTIDE SEQUENCE</scope>
    <source>
        <strain evidence="2">CCMP147</strain>
    </source>
</reference>
<gene>
    <name evidence="2" type="ORF">TDUB1175_LOCUS15703</name>
</gene>
<accession>A0A7R9W9I8</accession>
<dbReference type="EMBL" id="HBED01031407">
    <property type="protein sequence ID" value="CAD8316910.1"/>
    <property type="molecule type" value="Transcribed_RNA"/>
</dbReference>
<name>A0A7R9W9I8_9STRA</name>
<protein>
    <submittedName>
        <fullName evidence="2">Uncharacterized protein</fullName>
    </submittedName>
</protein>
<feature type="region of interest" description="Disordered" evidence="1">
    <location>
        <begin position="1"/>
        <end position="23"/>
    </location>
</feature>
<proteinExistence type="predicted"/>
<evidence type="ECO:0000313" key="2">
    <source>
        <dbReference type="EMBL" id="CAD8316910.1"/>
    </source>
</evidence>
<dbReference type="AlphaFoldDB" id="A0A7R9W9I8"/>